<dbReference type="InterPro" id="IPR014201">
    <property type="entry name" value="Spore_IV_A"/>
</dbReference>
<evidence type="ECO:0000313" key="7">
    <source>
        <dbReference type="Proteomes" id="UP000516160"/>
    </source>
</evidence>
<dbReference type="AlphaFoldDB" id="A0A7G9W4B4"/>
<dbReference type="NCBIfam" id="TIGR02836">
    <property type="entry name" value="spore_IV_A"/>
    <property type="match status" value="1"/>
</dbReference>
<dbReference type="SUPFAM" id="SSF52540">
    <property type="entry name" value="P-loop containing nucleoside triphosphate hydrolases"/>
    <property type="match status" value="1"/>
</dbReference>
<dbReference type="KEGG" id="acae:HYG86_01460"/>
<dbReference type="EC" id="3.6.1.-" evidence="1"/>
<evidence type="ECO:0000259" key="5">
    <source>
        <dbReference type="Pfam" id="PF20439"/>
    </source>
</evidence>
<comment type="subcellular location">
    <subcellularLocation>
        <location evidence="1">Cytoplasm</location>
    </subcellularLocation>
</comment>
<keyword evidence="1" id="KW-0547">Nucleotide-binding</keyword>
<feature type="compositionally biased region" description="Polar residues" evidence="2">
    <location>
        <begin position="60"/>
        <end position="69"/>
    </location>
</feature>
<gene>
    <name evidence="6" type="primary">spoIVA</name>
    <name evidence="6" type="ORF">HYG86_01460</name>
</gene>
<name>A0A7G9W4B4_ALKCA</name>
<evidence type="ECO:0000259" key="4">
    <source>
        <dbReference type="Pfam" id="PF20438"/>
    </source>
</evidence>
<feature type="domain" description="Stage IV sporulation protein A ATPase" evidence="3">
    <location>
        <begin position="1"/>
        <end position="238"/>
    </location>
</feature>
<dbReference type="GO" id="GO:0030435">
    <property type="term" value="P:sporulation resulting in formation of a cellular spore"/>
    <property type="evidence" value="ECO:0007669"/>
    <property type="project" value="UniProtKB-KW"/>
</dbReference>
<evidence type="ECO:0000256" key="2">
    <source>
        <dbReference type="SAM" id="MobiDB-lite"/>
    </source>
</evidence>
<organism evidence="6 7">
    <name type="scientific">Alkalicella caledoniensis</name>
    <dbReference type="NCBI Taxonomy" id="2731377"/>
    <lineage>
        <taxon>Bacteria</taxon>
        <taxon>Bacillati</taxon>
        <taxon>Bacillota</taxon>
        <taxon>Clostridia</taxon>
        <taxon>Eubacteriales</taxon>
        <taxon>Proteinivoracaceae</taxon>
        <taxon>Alkalicella</taxon>
    </lineage>
</organism>
<dbReference type="InterPro" id="IPR046840">
    <property type="entry name" value="SpoIVA_C"/>
</dbReference>
<dbReference type="GO" id="GO:0016887">
    <property type="term" value="F:ATP hydrolysis activity"/>
    <property type="evidence" value="ECO:0007669"/>
    <property type="project" value="InterPro"/>
</dbReference>
<keyword evidence="1" id="KW-0749">Sporulation</keyword>
<feature type="compositionally biased region" description="Basic and acidic residues" evidence="2">
    <location>
        <begin position="49"/>
        <end position="59"/>
    </location>
</feature>
<dbReference type="InterPro" id="IPR046841">
    <property type="entry name" value="SpoIVA_middle"/>
</dbReference>
<keyword evidence="1" id="KW-0067">ATP-binding</keyword>
<dbReference type="RefSeq" id="WP_213167196.1">
    <property type="nucleotide sequence ID" value="NZ_CP058559.1"/>
</dbReference>
<dbReference type="InterPro" id="IPR027417">
    <property type="entry name" value="P-loop_NTPase"/>
</dbReference>
<accession>A0A7G9W4B4</accession>
<dbReference type="Proteomes" id="UP000516160">
    <property type="component" value="Chromosome"/>
</dbReference>
<feature type="domain" description="Sporulation stage IV protein A C-terminal" evidence="5">
    <location>
        <begin position="418"/>
        <end position="493"/>
    </location>
</feature>
<dbReference type="Gene3D" id="3.40.50.300">
    <property type="entry name" value="P-loop containing nucleotide triphosphate hydrolases"/>
    <property type="match status" value="1"/>
</dbReference>
<dbReference type="Pfam" id="PF20439">
    <property type="entry name" value="SpoIVA_C"/>
    <property type="match status" value="1"/>
</dbReference>
<keyword evidence="1" id="KW-0378">Hydrolase</keyword>
<comment type="catalytic activity">
    <reaction evidence="1">
        <text>ATP + H2O = ADP + phosphate + H(+)</text>
        <dbReference type="Rhea" id="RHEA:13065"/>
        <dbReference type="ChEBI" id="CHEBI:15377"/>
        <dbReference type="ChEBI" id="CHEBI:15378"/>
        <dbReference type="ChEBI" id="CHEBI:30616"/>
        <dbReference type="ChEBI" id="CHEBI:43474"/>
        <dbReference type="ChEBI" id="CHEBI:456216"/>
    </reaction>
</comment>
<dbReference type="Pfam" id="PF09547">
    <property type="entry name" value="SpoIVA_ATPase"/>
    <property type="match status" value="1"/>
</dbReference>
<dbReference type="Pfam" id="PF20438">
    <property type="entry name" value="SpoIVA_middle"/>
    <property type="match status" value="1"/>
</dbReference>
<evidence type="ECO:0000313" key="6">
    <source>
        <dbReference type="EMBL" id="QNO13526.1"/>
    </source>
</evidence>
<dbReference type="GO" id="GO:0005737">
    <property type="term" value="C:cytoplasm"/>
    <property type="evidence" value="ECO:0007669"/>
    <property type="project" value="UniProtKB-SubCell"/>
</dbReference>
<protein>
    <recommendedName>
        <fullName evidence="1">Stage IV sporulation protein A</fullName>
        <ecNumber evidence="1">3.6.1.-</ecNumber>
    </recommendedName>
    <alternativeName>
        <fullName evidence="1">Coat morphogenetic protein SpoIVA</fullName>
    </alternativeName>
</protein>
<evidence type="ECO:0000256" key="1">
    <source>
        <dbReference type="PIRNR" id="PIRNR007466"/>
    </source>
</evidence>
<sequence>MAEFDLYKDIVERTGGDIYLGIVGPVRTGKSTFIKKFMEQLVLPNIEDDHERNRAKDELPQSSGGKTIMTTEPKFIPEKAVTVVIRENLKMKVKVVDCVGYTVSRALGYSDERGERLVSTPWFDEEVPFQQAAEYGTKKVITDHSTIGVVITTDGTISDSLDRGDYIEPEERVITELQELGKPFVMVLNTADPNSEFALKLRGDLEEKYSVPVLPINIAKLSVQDINSILEEALYEFPIVEVKIQLPKWLEVLEGDHWLKDKFNGVVKNMVGKLDKVRDLDGVTEEVSAEEFVSRVTLDDVNLGTGQARIVIECPEELFYKVTSEKTGLELEGPEDLLAQLQELVKIRKDYTYIKDALEEARATGYGVVPPQLEEMTLDQPEIVRHGSRFGVKLRASAPSIHMIRVDVESEFAPVVGSEKQSEDLVNYIEDEFQDNPEKIWESNIFGKSLHELVKDGIQNKLGNMPPSAREKLQETLEKIINEGSGGLIAIIL</sequence>
<keyword evidence="7" id="KW-1185">Reference proteome</keyword>
<feature type="domain" description="Stage IV sporulation protein A middle" evidence="4">
    <location>
        <begin position="240"/>
        <end position="417"/>
    </location>
</feature>
<dbReference type="GO" id="GO:0005524">
    <property type="term" value="F:ATP binding"/>
    <property type="evidence" value="ECO:0007669"/>
    <property type="project" value="UniProtKB-KW"/>
</dbReference>
<keyword evidence="1" id="KW-0963">Cytoplasm</keyword>
<comment type="function">
    <text evidence="1">ATPase. Has a role at an early stage in the morphogenesis of the spore coat.</text>
</comment>
<proteinExistence type="predicted"/>
<evidence type="ECO:0000259" key="3">
    <source>
        <dbReference type="Pfam" id="PF09547"/>
    </source>
</evidence>
<dbReference type="PIRSF" id="PIRSF007466">
    <property type="entry name" value="SpoIVA"/>
    <property type="match status" value="1"/>
</dbReference>
<dbReference type="InterPro" id="IPR046842">
    <property type="entry name" value="SpoIVA_ATPase"/>
</dbReference>
<feature type="region of interest" description="Disordered" evidence="2">
    <location>
        <begin position="49"/>
        <end position="69"/>
    </location>
</feature>
<reference evidence="6 7" key="1">
    <citation type="submission" date="2020-07" db="EMBL/GenBank/DDBJ databases">
        <title>Alkalicella. sp. LB2 genome.</title>
        <authorList>
            <person name="Postec A."/>
            <person name="Quemeneur M."/>
        </authorList>
    </citation>
    <scope>NUCLEOTIDE SEQUENCE [LARGE SCALE GENOMIC DNA]</scope>
    <source>
        <strain evidence="6 7">LB2</strain>
    </source>
</reference>
<dbReference type="EMBL" id="CP058559">
    <property type="protein sequence ID" value="QNO13526.1"/>
    <property type="molecule type" value="Genomic_DNA"/>
</dbReference>